<evidence type="ECO:0000256" key="1">
    <source>
        <dbReference type="SAM" id="Phobius"/>
    </source>
</evidence>
<evidence type="ECO:0000313" key="2">
    <source>
        <dbReference type="EMBL" id="OCL13730.1"/>
    </source>
</evidence>
<keyword evidence="1" id="KW-1133">Transmembrane helix</keyword>
<sequence length="277" mass="29977">MRKLIMGSDYQGAVNLVHCSLSQTHVEAMVNCTKSQCGVQKIRRSLTDTRLANFTGLEHFNIVTEALKNLPMAFDSAIGSPPTERFPFSTNSTPTHQTTGLLNDALLSVLFSSVAPTGYIGDLPQNLSLYGLDTLPVSDPLFYNTIGQNPAGVPFIGATTNGTIIRHQEIFICNFGWLSLLLAASGVVFLTGLAGLLLKRKTLAPELFSFVASMTYENPHMNIPEGGGVLDAIERARLLKDLKVRVGDVRGGDEEVGHVAMGTGANIRKLERGRLYI</sequence>
<accession>A0A8E2JXY6</accession>
<keyword evidence="3" id="KW-1185">Reference proteome</keyword>
<reference evidence="2 3" key="1">
    <citation type="journal article" date="2016" name="Nat. Commun.">
        <title>Ectomycorrhizal ecology is imprinted in the genome of the dominant symbiotic fungus Cenococcum geophilum.</title>
        <authorList>
            <consortium name="DOE Joint Genome Institute"/>
            <person name="Peter M."/>
            <person name="Kohler A."/>
            <person name="Ohm R.A."/>
            <person name="Kuo A."/>
            <person name="Krutzmann J."/>
            <person name="Morin E."/>
            <person name="Arend M."/>
            <person name="Barry K.W."/>
            <person name="Binder M."/>
            <person name="Choi C."/>
            <person name="Clum A."/>
            <person name="Copeland A."/>
            <person name="Grisel N."/>
            <person name="Haridas S."/>
            <person name="Kipfer T."/>
            <person name="LaButti K."/>
            <person name="Lindquist E."/>
            <person name="Lipzen A."/>
            <person name="Maire R."/>
            <person name="Meier B."/>
            <person name="Mihaltcheva S."/>
            <person name="Molinier V."/>
            <person name="Murat C."/>
            <person name="Poggeler S."/>
            <person name="Quandt C.A."/>
            <person name="Sperisen C."/>
            <person name="Tritt A."/>
            <person name="Tisserant E."/>
            <person name="Crous P.W."/>
            <person name="Henrissat B."/>
            <person name="Nehls U."/>
            <person name="Egli S."/>
            <person name="Spatafora J.W."/>
            <person name="Grigoriev I.V."/>
            <person name="Martin F.M."/>
        </authorList>
    </citation>
    <scope>NUCLEOTIDE SEQUENCE [LARGE SCALE GENOMIC DNA]</scope>
    <source>
        <strain evidence="2 3">CBS 207.34</strain>
    </source>
</reference>
<feature type="transmembrane region" description="Helical" evidence="1">
    <location>
        <begin position="175"/>
        <end position="198"/>
    </location>
</feature>
<keyword evidence="1" id="KW-0812">Transmembrane</keyword>
<keyword evidence="1" id="KW-0472">Membrane</keyword>
<dbReference type="OrthoDB" id="3692311at2759"/>
<name>A0A8E2JXY6_9PEZI</name>
<gene>
    <name evidence="2" type="ORF">AOQ84DRAFT_385199</name>
</gene>
<dbReference type="EMBL" id="KV748678">
    <property type="protein sequence ID" value="OCL13730.1"/>
    <property type="molecule type" value="Genomic_DNA"/>
</dbReference>
<dbReference type="Proteomes" id="UP000250140">
    <property type="component" value="Unassembled WGS sequence"/>
</dbReference>
<protein>
    <submittedName>
        <fullName evidence="2">Uncharacterized protein</fullName>
    </submittedName>
</protein>
<dbReference type="AlphaFoldDB" id="A0A8E2JXY6"/>
<evidence type="ECO:0000313" key="3">
    <source>
        <dbReference type="Proteomes" id="UP000250140"/>
    </source>
</evidence>
<proteinExistence type="predicted"/>
<organism evidence="2 3">
    <name type="scientific">Glonium stellatum</name>
    <dbReference type="NCBI Taxonomy" id="574774"/>
    <lineage>
        <taxon>Eukaryota</taxon>
        <taxon>Fungi</taxon>
        <taxon>Dikarya</taxon>
        <taxon>Ascomycota</taxon>
        <taxon>Pezizomycotina</taxon>
        <taxon>Dothideomycetes</taxon>
        <taxon>Pleosporomycetidae</taxon>
        <taxon>Gloniales</taxon>
        <taxon>Gloniaceae</taxon>
        <taxon>Glonium</taxon>
    </lineage>
</organism>